<dbReference type="InterPro" id="IPR054300">
    <property type="entry name" value="OB_DPOA2"/>
</dbReference>
<evidence type="ECO:0000256" key="6">
    <source>
        <dbReference type="ARBA" id="ARBA00018596"/>
    </source>
</evidence>
<comment type="subunit">
    <text evidence="5">Homotrimer.</text>
</comment>
<name>A0A336N5V7_CULSO</name>
<keyword evidence="10" id="KW-0735">Signal-anchor</keyword>
<reference evidence="21" key="1">
    <citation type="submission" date="2018-07" db="EMBL/GenBank/DDBJ databases">
        <authorList>
            <person name="Quirk P.G."/>
            <person name="Krulwich T.A."/>
        </authorList>
    </citation>
    <scope>NUCLEOTIDE SEQUENCE</scope>
</reference>
<dbReference type="Pfam" id="PF04042">
    <property type="entry name" value="DNA_pol_E_B"/>
    <property type="match status" value="1"/>
</dbReference>
<dbReference type="PANTHER" id="PTHR23061:SF12">
    <property type="entry name" value="DNA POLYMERASE ALPHA SUBUNIT B"/>
    <property type="match status" value="1"/>
</dbReference>
<keyword evidence="8" id="KW-0812">Transmembrane</keyword>
<comment type="similarity">
    <text evidence="3">Belongs to the DNA polymerase alpha subunit B family.</text>
</comment>
<feature type="domain" description="DNA polymerase alpha/delta/epsilon subunit B" evidence="18">
    <location>
        <begin position="346"/>
        <end position="542"/>
    </location>
</feature>
<dbReference type="InterPro" id="IPR007185">
    <property type="entry name" value="DNA_pol_a/d/e_bsu"/>
</dbReference>
<dbReference type="FunFam" id="3.40.50.300:FF:001418">
    <property type="entry name" value="Heparan sulfate 2-o-sulfotransferase"/>
    <property type="match status" value="1"/>
</dbReference>
<evidence type="ECO:0000256" key="9">
    <source>
        <dbReference type="ARBA" id="ARBA00022705"/>
    </source>
</evidence>
<dbReference type="InterPro" id="IPR027417">
    <property type="entry name" value="P-loop_NTPase"/>
</dbReference>
<evidence type="ECO:0000256" key="12">
    <source>
        <dbReference type="ARBA" id="ARBA00023034"/>
    </source>
</evidence>
<dbReference type="Gene3D" id="3.60.21.60">
    <property type="match status" value="2"/>
</dbReference>
<evidence type="ECO:0000256" key="1">
    <source>
        <dbReference type="ARBA" id="ARBA00004123"/>
    </source>
</evidence>
<dbReference type="GO" id="GO:0003677">
    <property type="term" value="F:DNA binding"/>
    <property type="evidence" value="ECO:0007669"/>
    <property type="project" value="InterPro"/>
</dbReference>
<comment type="similarity">
    <text evidence="4">Belongs to the sulfotransferase 3 family.</text>
</comment>
<feature type="domain" description="DNA polymerase alpha subunit B OB" evidence="20">
    <location>
        <begin position="238"/>
        <end position="327"/>
    </location>
</feature>
<evidence type="ECO:0000256" key="7">
    <source>
        <dbReference type="ARBA" id="ARBA00022679"/>
    </source>
</evidence>
<evidence type="ECO:0000256" key="11">
    <source>
        <dbReference type="ARBA" id="ARBA00022989"/>
    </source>
</evidence>
<evidence type="ECO:0000313" key="21">
    <source>
        <dbReference type="EMBL" id="SSX33928.1"/>
    </source>
</evidence>
<sequence length="882" mass="100993">MSKEEIEEQFDQYGVIYNDAIIEKCVELCLEYGVTDAAEFAENWLAYTVSKLNGADPTVTTITEMARNEYENKEKKQSTNIKSEDNDGGLKVYGNYVEEDVDDDIMDSYIDPTSPKRKVARPQQLKTPKTPKLAFTPMSYSPLPLNESKKVNEEAGNALCTFGRAQLVNLNQWSQFRKGNLRVSLSSIGDGKYMSANTLYMVAPSIEHCQYEYEELYKIGVEICKRFQEIECPSRTVEEILQEDYGLNIDENKPFPYDKIRCLGRVHTETENISEYNIFIVALQDEQLIKLPLDLIKCKGYSLFPGQIVLVEGILTDGDTIMVDRILSATNLTYTPTPKLALPLSIVVASGPYTAHDNLAYEPLQDLVKYCTENPPDILILTGPIVQKTNTAIHTMAERFDRHFERLISQLVKNLDPNTHVLLVSSHEDINSTFVYPTHPYDIKTKFPNLHLLPDPCIVEVDGVHIGITSTDIMNNLNENQLSVNEGNDVIKRSVYYMFHQKSFFPLRKSNIPVDIGLMHQYAKLNTLPNLLILPSKMKQFIRDYNNCLCINPGHVFGETTGSFGRVTIHPTETLLNEMPQTLVQNAPVDFDEELVVIYNRVPKTGSTSFVNLCYDLFKRNKFHIAHINVTGNMHVLSLPNQLKFARNVSSWNAMKPAFYHGHVAYLDFSKYGIVQKPIYINLIRKPLDRLVSYYYFLRYGDDYRPYLVRHKAGDTMTFDECVEQKKSDCDVNNMWLQIPFFCGHAAECWVPGSEWALQQAKQNLVREYFLVGVTEHMEEFISMLELSLPRLFKGASDHFSTSNKSHLRKTKTKVEPKQSTIDKIQNTAVWQMENELYEFALDQFMFLKKKYKLPGGKNVVQDFFYEKIKPKMGNVGGSAKK</sequence>
<feature type="domain" description="DNA polymerase alpha subunit B N-terminal" evidence="19">
    <location>
        <begin position="4"/>
        <end position="69"/>
    </location>
</feature>
<dbReference type="Pfam" id="PF08418">
    <property type="entry name" value="Pol_alpha_B_N"/>
    <property type="match status" value="1"/>
</dbReference>
<comment type="subcellular location">
    <subcellularLocation>
        <location evidence="2">Golgi apparatus membrane</location>
        <topology evidence="2">Single-pass type II membrane protein</topology>
    </subcellularLocation>
    <subcellularLocation>
        <location evidence="1">Nucleus</location>
    </subcellularLocation>
</comment>
<evidence type="ECO:0000256" key="4">
    <source>
        <dbReference type="ARBA" id="ARBA00010569"/>
    </source>
</evidence>
<evidence type="ECO:0000256" key="17">
    <source>
        <dbReference type="SAM" id="MobiDB-lite"/>
    </source>
</evidence>
<dbReference type="GO" id="GO:0000139">
    <property type="term" value="C:Golgi membrane"/>
    <property type="evidence" value="ECO:0007669"/>
    <property type="project" value="UniProtKB-SubCell"/>
</dbReference>
<dbReference type="AlphaFoldDB" id="A0A336N5V7"/>
<evidence type="ECO:0000256" key="13">
    <source>
        <dbReference type="ARBA" id="ARBA00023136"/>
    </source>
</evidence>
<evidence type="ECO:0000256" key="3">
    <source>
        <dbReference type="ARBA" id="ARBA00007299"/>
    </source>
</evidence>
<keyword evidence="7" id="KW-0808">Transferase</keyword>
<evidence type="ECO:0000256" key="15">
    <source>
        <dbReference type="ARBA" id="ARBA00023180"/>
    </source>
</evidence>
<gene>
    <name evidence="21" type="primary">CSON007126</name>
</gene>
<keyword evidence="11" id="KW-1133">Transmembrane helix</keyword>
<dbReference type="InterPro" id="IPR043034">
    <property type="entry name" value="DNA_pol_alpha_B_N_sf"/>
</dbReference>
<dbReference type="InterPro" id="IPR013627">
    <property type="entry name" value="Pol_alpha_B_N"/>
</dbReference>
<dbReference type="SUPFAM" id="SSF52540">
    <property type="entry name" value="P-loop containing nucleoside triphosphate hydrolases"/>
    <property type="match status" value="1"/>
</dbReference>
<protein>
    <recommendedName>
        <fullName evidence="6">DNA polymerase alpha subunit B</fullName>
    </recommendedName>
</protein>
<dbReference type="PANTHER" id="PTHR23061">
    <property type="entry name" value="DNA POLYMERASE 2 ALPHA 70 KDA SUBUNIT"/>
    <property type="match status" value="1"/>
</dbReference>
<organism evidence="21">
    <name type="scientific">Culicoides sonorensis</name>
    <name type="common">Biting midge</name>
    <dbReference type="NCBI Taxonomy" id="179676"/>
    <lineage>
        <taxon>Eukaryota</taxon>
        <taxon>Metazoa</taxon>
        <taxon>Ecdysozoa</taxon>
        <taxon>Arthropoda</taxon>
        <taxon>Hexapoda</taxon>
        <taxon>Insecta</taxon>
        <taxon>Pterygota</taxon>
        <taxon>Neoptera</taxon>
        <taxon>Endopterygota</taxon>
        <taxon>Diptera</taxon>
        <taxon>Nematocera</taxon>
        <taxon>Chironomoidea</taxon>
        <taxon>Ceratopogonidae</taxon>
        <taxon>Ceratopogoninae</taxon>
        <taxon>Culicoides</taxon>
        <taxon>Monoculicoides</taxon>
    </lineage>
</organism>
<dbReference type="Gene3D" id="1.10.8.530">
    <property type="entry name" value="DNA polymerase alpha-primase, subunit B, N-terminal domain"/>
    <property type="match status" value="1"/>
</dbReference>
<dbReference type="InterPro" id="IPR005331">
    <property type="entry name" value="Sulfotransferase"/>
</dbReference>
<dbReference type="VEuPathDB" id="VectorBase:CSON007126"/>
<dbReference type="GO" id="GO:0005658">
    <property type="term" value="C:alpha DNA polymerase:primase complex"/>
    <property type="evidence" value="ECO:0007669"/>
    <property type="project" value="TreeGrafter"/>
</dbReference>
<dbReference type="EMBL" id="UFQT01002680">
    <property type="protein sequence ID" value="SSX33928.1"/>
    <property type="molecule type" value="Genomic_DNA"/>
</dbReference>
<dbReference type="Pfam" id="PF03567">
    <property type="entry name" value="Sulfotransfer_2"/>
    <property type="match status" value="1"/>
</dbReference>
<proteinExistence type="inferred from homology"/>
<dbReference type="GO" id="GO:0015012">
    <property type="term" value="P:heparan sulfate proteoglycan biosynthetic process"/>
    <property type="evidence" value="ECO:0007669"/>
    <property type="project" value="UniProtKB-ARBA"/>
</dbReference>
<keyword evidence="9" id="KW-0235">DNA replication</keyword>
<evidence type="ECO:0000256" key="10">
    <source>
        <dbReference type="ARBA" id="ARBA00022968"/>
    </source>
</evidence>
<evidence type="ECO:0000256" key="8">
    <source>
        <dbReference type="ARBA" id="ARBA00022692"/>
    </source>
</evidence>
<evidence type="ECO:0000259" key="19">
    <source>
        <dbReference type="Pfam" id="PF08418"/>
    </source>
</evidence>
<keyword evidence="15" id="KW-0325">Glycoprotein</keyword>
<dbReference type="Pfam" id="PF22062">
    <property type="entry name" value="OB_DPOA2"/>
    <property type="match status" value="1"/>
</dbReference>
<evidence type="ECO:0000256" key="14">
    <source>
        <dbReference type="ARBA" id="ARBA00023157"/>
    </source>
</evidence>
<dbReference type="GO" id="GO:0004394">
    <property type="term" value="F:heparan sulfate 2-sulfotransferase activity"/>
    <property type="evidence" value="ECO:0007669"/>
    <property type="project" value="UniProtKB-ARBA"/>
</dbReference>
<dbReference type="GO" id="GO:0006270">
    <property type="term" value="P:DNA replication initiation"/>
    <property type="evidence" value="ECO:0007669"/>
    <property type="project" value="TreeGrafter"/>
</dbReference>
<feature type="region of interest" description="Disordered" evidence="17">
    <location>
        <begin position="111"/>
        <end position="131"/>
    </location>
</feature>
<keyword evidence="16" id="KW-0539">Nucleus</keyword>
<dbReference type="InterPro" id="IPR016722">
    <property type="entry name" value="DNA_pol_alpha_bsu"/>
</dbReference>
<keyword evidence="13" id="KW-0472">Membrane</keyword>
<evidence type="ECO:0000259" key="20">
    <source>
        <dbReference type="Pfam" id="PF22062"/>
    </source>
</evidence>
<dbReference type="OMA" id="QQFDEMG"/>
<keyword evidence="14" id="KW-1015">Disulfide bond</keyword>
<dbReference type="Gene3D" id="3.40.50.300">
    <property type="entry name" value="P-loop containing nucleotide triphosphate hydrolases"/>
    <property type="match status" value="1"/>
</dbReference>
<evidence type="ECO:0000256" key="5">
    <source>
        <dbReference type="ARBA" id="ARBA00011233"/>
    </source>
</evidence>
<accession>A0A336N5V7</accession>
<evidence type="ECO:0000256" key="16">
    <source>
        <dbReference type="ARBA" id="ARBA00023242"/>
    </source>
</evidence>
<keyword evidence="12" id="KW-0333">Golgi apparatus</keyword>
<evidence type="ECO:0000256" key="2">
    <source>
        <dbReference type="ARBA" id="ARBA00004323"/>
    </source>
</evidence>
<evidence type="ECO:0000259" key="18">
    <source>
        <dbReference type="Pfam" id="PF04042"/>
    </source>
</evidence>